<evidence type="ECO:0000313" key="3">
    <source>
        <dbReference type="Proteomes" id="UP001329825"/>
    </source>
</evidence>
<name>A0ABZ1CXI8_9TREE</name>
<proteinExistence type="predicted"/>
<keyword evidence="3" id="KW-1185">Reference proteome</keyword>
<protein>
    <submittedName>
        <fullName evidence="2">Uncharacterized protein</fullName>
    </submittedName>
</protein>
<gene>
    <name evidence="2" type="ORF">IL334_003435</name>
</gene>
<organism evidence="2 3">
    <name type="scientific">Kwoniella shivajii</name>
    <dbReference type="NCBI Taxonomy" id="564305"/>
    <lineage>
        <taxon>Eukaryota</taxon>
        <taxon>Fungi</taxon>
        <taxon>Dikarya</taxon>
        <taxon>Basidiomycota</taxon>
        <taxon>Agaricomycotina</taxon>
        <taxon>Tremellomycetes</taxon>
        <taxon>Tremellales</taxon>
        <taxon>Cryptococcaceae</taxon>
        <taxon>Kwoniella</taxon>
    </lineage>
</organism>
<feature type="compositionally biased region" description="Basic and acidic residues" evidence="1">
    <location>
        <begin position="1"/>
        <end position="12"/>
    </location>
</feature>
<reference evidence="2 3" key="1">
    <citation type="submission" date="2024-01" db="EMBL/GenBank/DDBJ databases">
        <title>Comparative genomics of Cryptococcus and Kwoniella reveals pathogenesis evolution and contrasting modes of karyotype evolution via chromosome fusion or intercentromeric recombination.</title>
        <authorList>
            <person name="Coelho M.A."/>
            <person name="David-Palma M."/>
            <person name="Shea T."/>
            <person name="Bowers K."/>
            <person name="McGinley-Smith S."/>
            <person name="Mohammad A.W."/>
            <person name="Gnirke A."/>
            <person name="Yurkov A.M."/>
            <person name="Nowrousian M."/>
            <person name="Sun S."/>
            <person name="Cuomo C.A."/>
            <person name="Heitman J."/>
        </authorList>
    </citation>
    <scope>NUCLEOTIDE SEQUENCE [LARGE SCALE GENOMIC DNA]</scope>
    <source>
        <strain evidence="2">CBS 11374</strain>
    </source>
</reference>
<dbReference type="GeneID" id="87955566"/>
<evidence type="ECO:0000256" key="1">
    <source>
        <dbReference type="SAM" id="MobiDB-lite"/>
    </source>
</evidence>
<accession>A0ABZ1CXI8</accession>
<feature type="region of interest" description="Disordered" evidence="1">
    <location>
        <begin position="1"/>
        <end position="27"/>
    </location>
</feature>
<dbReference type="EMBL" id="CP141884">
    <property type="protein sequence ID" value="WRT66476.1"/>
    <property type="molecule type" value="Genomic_DNA"/>
</dbReference>
<sequence>MSAIGEESHFDRDDDAASNWSFDAETDRKRMQEFPPLDCLMDLEADDEDEIRAFMDVHGSKQFGSKTYEHLAPEVIGLTGGDTAGISFSPNKTNPETEEPVSEANVIQLTEYPPKILHHRGFMASVIKVGHSTLIRAVKCLQSLDSADIPPLTLSEDDQDTILEVFECIEPRIPAEVETELAEFRKAVTEAFTSQVKTGRFQLDLDSIPALRSHSTEIQDNNGDIKSFFRDLARCNLKCREWVINGRLCHAALQRDLQPHEQADLMSPSFLEEMNQYTSLEGSDKPWTSTTEQDHKQGKGIIRPSSVYSYRDPLFINFRNGQPPISNHNLFPGYSHFPWLHETMDPEMIGEIRSLSQGQSSANTAAEISKRSTERAVASGIPEAVAAETIAAHFNRITPEEFLEEESHRLQRCPFH</sequence>
<dbReference type="RefSeq" id="XP_062791216.1">
    <property type="nucleotide sequence ID" value="XM_062935165.1"/>
</dbReference>
<dbReference type="Proteomes" id="UP001329825">
    <property type="component" value="Chromosome 4"/>
</dbReference>
<evidence type="ECO:0000313" key="2">
    <source>
        <dbReference type="EMBL" id="WRT66476.1"/>
    </source>
</evidence>